<proteinExistence type="predicted"/>
<evidence type="ECO:0000313" key="2">
    <source>
        <dbReference type="Proteomes" id="UP001283361"/>
    </source>
</evidence>
<dbReference type="EMBL" id="JAWDGP010004556">
    <property type="protein sequence ID" value="KAK3763474.1"/>
    <property type="molecule type" value="Genomic_DNA"/>
</dbReference>
<keyword evidence="2" id="KW-1185">Reference proteome</keyword>
<protein>
    <submittedName>
        <fullName evidence="1">Uncharacterized protein</fullName>
    </submittedName>
</protein>
<dbReference type="Proteomes" id="UP001283361">
    <property type="component" value="Unassembled WGS sequence"/>
</dbReference>
<evidence type="ECO:0000313" key="1">
    <source>
        <dbReference type="EMBL" id="KAK3763474.1"/>
    </source>
</evidence>
<dbReference type="AlphaFoldDB" id="A0AAE0Z5Y1"/>
<reference evidence="1" key="1">
    <citation type="journal article" date="2023" name="G3 (Bethesda)">
        <title>A reference genome for the long-term kleptoplast-retaining sea slug Elysia crispata morphotype clarki.</title>
        <authorList>
            <person name="Eastman K.E."/>
            <person name="Pendleton A.L."/>
            <person name="Shaikh M.A."/>
            <person name="Suttiyut T."/>
            <person name="Ogas R."/>
            <person name="Tomko P."/>
            <person name="Gavelis G."/>
            <person name="Widhalm J.R."/>
            <person name="Wisecaver J.H."/>
        </authorList>
    </citation>
    <scope>NUCLEOTIDE SEQUENCE</scope>
    <source>
        <strain evidence="1">ECLA1</strain>
    </source>
</reference>
<organism evidence="1 2">
    <name type="scientific">Elysia crispata</name>
    <name type="common">lettuce slug</name>
    <dbReference type="NCBI Taxonomy" id="231223"/>
    <lineage>
        <taxon>Eukaryota</taxon>
        <taxon>Metazoa</taxon>
        <taxon>Spiralia</taxon>
        <taxon>Lophotrochozoa</taxon>
        <taxon>Mollusca</taxon>
        <taxon>Gastropoda</taxon>
        <taxon>Heterobranchia</taxon>
        <taxon>Euthyneura</taxon>
        <taxon>Panpulmonata</taxon>
        <taxon>Sacoglossa</taxon>
        <taxon>Placobranchoidea</taxon>
        <taxon>Plakobranchidae</taxon>
        <taxon>Elysia</taxon>
    </lineage>
</organism>
<comment type="caution">
    <text evidence="1">The sequence shown here is derived from an EMBL/GenBank/DDBJ whole genome shotgun (WGS) entry which is preliminary data.</text>
</comment>
<name>A0AAE0Z5Y1_9GAST</name>
<accession>A0AAE0Z5Y1</accession>
<sequence length="68" mass="7921">MLCELYRFRDYWSWKLSKLAKLAVKTRENTPVSSQSFHVASFRILTEKVPDRLNGDCCLSANNISRIL</sequence>
<gene>
    <name evidence="1" type="ORF">RRG08_056942</name>
</gene>